<dbReference type="InterPro" id="IPR011055">
    <property type="entry name" value="Dup_hybrid_motif"/>
</dbReference>
<accession>A0A7D8ALE6</accession>
<feature type="transmembrane region" description="Helical" evidence="2">
    <location>
        <begin position="184"/>
        <end position="206"/>
    </location>
</feature>
<keyword evidence="2" id="KW-1133">Transmembrane helix</keyword>
<feature type="transmembrane region" description="Helical" evidence="2">
    <location>
        <begin position="42"/>
        <end position="60"/>
    </location>
</feature>
<dbReference type="PANTHER" id="PTHR21666">
    <property type="entry name" value="PEPTIDASE-RELATED"/>
    <property type="match status" value="1"/>
</dbReference>
<sequence>MPPEYTENVAAPTRRSNRLRAATSAPANSTTPHAEQAVPSSASAAAAAAAVTAAAVSAAATSRRARRMAAAGNPEVQPVVEPEAVIAAPAAVIAEVVASVASAAASAPAPAVSHETPKVVEPAAEPSGSAAESDADAFAAASEAFGFQPVDADSAVEIPVADEPVAAGVIAHVAPRRPRIARRVVAAGASLGVMGVAGLIAVSMTLPVSAVAAAQGGAPASLVADPTEAPASSKVSDDEIQAFVASSDVQDEAIVRSDAFSTVSMADVAAEEGIKFSQSLYTNDPEAAIQWPFKVGVAMSSGYGQRWGRLHAGIDLVPGAGAPIQAIADGTVRIATESGGAYGVTAYVDHVIDGQVVTSHYAHMQYGSLQVKPGQKIKVGDVIGKVGNTGRSYGAHLHFEIIINGSTVDPLPWMKRNAGRYEY</sequence>
<evidence type="ECO:0000259" key="3">
    <source>
        <dbReference type="Pfam" id="PF01551"/>
    </source>
</evidence>
<dbReference type="AlphaFoldDB" id="A0A7D8ALE6"/>
<feature type="domain" description="M23ase beta-sheet core" evidence="3">
    <location>
        <begin position="310"/>
        <end position="410"/>
    </location>
</feature>
<dbReference type="PANTHER" id="PTHR21666:SF270">
    <property type="entry name" value="MUREIN HYDROLASE ACTIVATOR ENVC"/>
    <property type="match status" value="1"/>
</dbReference>
<evidence type="ECO:0000256" key="2">
    <source>
        <dbReference type="SAM" id="Phobius"/>
    </source>
</evidence>
<dbReference type="Proteomes" id="UP000515708">
    <property type="component" value="Chromosome"/>
</dbReference>
<dbReference type="GO" id="GO:0004222">
    <property type="term" value="F:metalloendopeptidase activity"/>
    <property type="evidence" value="ECO:0007669"/>
    <property type="project" value="TreeGrafter"/>
</dbReference>
<protein>
    <submittedName>
        <fullName evidence="4">M23 family metallopeptidase</fullName>
    </submittedName>
</protein>
<reference evidence="4 5" key="1">
    <citation type="journal article" date="2020" name="Front. Microbiol.">
        <title>Design of Bacterial Strain-Specific qPCR Assays Using NGS Data and Publicly Available Resources and Its Application to Track Biocontrol Strains.</title>
        <authorList>
            <person name="Hernandez I."/>
            <person name="Sant C."/>
            <person name="Martinez R."/>
            <person name="Fernandez C."/>
        </authorList>
    </citation>
    <scope>NUCLEOTIDE SEQUENCE [LARGE SCALE GENOMIC DNA]</scope>
    <source>
        <strain evidence="4 5">B24</strain>
    </source>
</reference>
<evidence type="ECO:0000313" key="5">
    <source>
        <dbReference type="Proteomes" id="UP000515708"/>
    </source>
</evidence>
<dbReference type="SUPFAM" id="SSF51261">
    <property type="entry name" value="Duplicated hybrid motif"/>
    <property type="match status" value="1"/>
</dbReference>
<dbReference type="EMBL" id="CP043732">
    <property type="protein sequence ID" value="QMU97367.1"/>
    <property type="molecule type" value="Genomic_DNA"/>
</dbReference>
<organism evidence="4 5">
    <name type="scientific">Microbacterium esteraromaticum</name>
    <dbReference type="NCBI Taxonomy" id="57043"/>
    <lineage>
        <taxon>Bacteria</taxon>
        <taxon>Bacillati</taxon>
        <taxon>Actinomycetota</taxon>
        <taxon>Actinomycetes</taxon>
        <taxon>Micrococcales</taxon>
        <taxon>Microbacteriaceae</taxon>
        <taxon>Microbacterium</taxon>
    </lineage>
</organism>
<dbReference type="Pfam" id="PF01551">
    <property type="entry name" value="Peptidase_M23"/>
    <property type="match status" value="1"/>
</dbReference>
<dbReference type="InterPro" id="IPR050570">
    <property type="entry name" value="Cell_wall_metabolism_enzyme"/>
</dbReference>
<feature type="region of interest" description="Disordered" evidence="1">
    <location>
        <begin position="107"/>
        <end position="135"/>
    </location>
</feature>
<dbReference type="InterPro" id="IPR016047">
    <property type="entry name" value="M23ase_b-sheet_dom"/>
</dbReference>
<dbReference type="RefSeq" id="WP_182252362.1">
    <property type="nucleotide sequence ID" value="NZ_CP043732.1"/>
</dbReference>
<gene>
    <name evidence="4" type="ORF">FVO59_09155</name>
</gene>
<keyword evidence="2" id="KW-0472">Membrane</keyword>
<evidence type="ECO:0000313" key="4">
    <source>
        <dbReference type="EMBL" id="QMU97367.1"/>
    </source>
</evidence>
<feature type="compositionally biased region" description="Low complexity" evidence="1">
    <location>
        <begin position="121"/>
        <end position="135"/>
    </location>
</feature>
<name>A0A7D8ALE6_9MICO</name>
<feature type="region of interest" description="Disordered" evidence="1">
    <location>
        <begin position="1"/>
        <end position="42"/>
    </location>
</feature>
<proteinExistence type="predicted"/>
<keyword evidence="2" id="KW-0812">Transmembrane</keyword>
<feature type="compositionally biased region" description="Low complexity" evidence="1">
    <location>
        <begin position="21"/>
        <end position="42"/>
    </location>
</feature>
<dbReference type="Gene3D" id="2.70.70.10">
    <property type="entry name" value="Glucose Permease (Domain IIA)"/>
    <property type="match status" value="1"/>
</dbReference>
<evidence type="ECO:0000256" key="1">
    <source>
        <dbReference type="SAM" id="MobiDB-lite"/>
    </source>
</evidence>
<dbReference type="CDD" id="cd12797">
    <property type="entry name" value="M23_peptidase"/>
    <property type="match status" value="1"/>
</dbReference>